<evidence type="ECO:0000313" key="9">
    <source>
        <dbReference type="Proteomes" id="UP000727857"/>
    </source>
</evidence>
<dbReference type="PIRSF" id="PIRSF006483">
    <property type="entry name" value="Membrane_protein_YitT"/>
    <property type="match status" value="1"/>
</dbReference>
<comment type="subcellular location">
    <subcellularLocation>
        <location evidence="1">Cell membrane</location>
        <topology evidence="1">Multi-pass membrane protein</topology>
    </subcellularLocation>
</comment>
<feature type="transmembrane region" description="Helical" evidence="6">
    <location>
        <begin position="175"/>
        <end position="194"/>
    </location>
</feature>
<dbReference type="InterPro" id="IPR019264">
    <property type="entry name" value="DUF2179"/>
</dbReference>
<evidence type="ECO:0000256" key="6">
    <source>
        <dbReference type="SAM" id="Phobius"/>
    </source>
</evidence>
<dbReference type="Proteomes" id="UP000727857">
    <property type="component" value="Unassembled WGS sequence"/>
</dbReference>
<keyword evidence="2" id="KW-1003">Cell membrane</keyword>
<keyword evidence="4 6" id="KW-1133">Transmembrane helix</keyword>
<organism evidence="8 9">
    <name type="scientific">Candidatus Stercoripulliclostridium pullicola</name>
    <dbReference type="NCBI Taxonomy" id="2840953"/>
    <lineage>
        <taxon>Bacteria</taxon>
        <taxon>Bacillati</taxon>
        <taxon>Bacillota</taxon>
        <taxon>Clostridia</taxon>
        <taxon>Eubacteriales</taxon>
        <taxon>Candidatus Stercoripulliclostridium</taxon>
    </lineage>
</organism>
<sequence>MTTKLDSKKFWKYAGFYGILVLLAFLRALGTYVFIVPNAFAPGGVGGIASVVYNLVARYDLALADTWFNPAVTVFVLNLPLVIASFFVLSKQYSINSTIVVLFYSGFMALFSAVDFPVFRGESLTSGVVVLAAIAGGVLCGVSLGGTLLTNSSAGGTDIIGKIAYEKNPDVNVQWQIFIFDSIVVMFSGIMGLLDIKGVDASTVFMNVATPILYSFITLFVTSEVADVVTNGLQSSVVFNIVTDKDKEIADAIVRELHRGATITRGEGVYTHIERHIVVCVVKRKQSAHLKRIIKKLDQNAFVFITKAKEVNGFGFRSGN</sequence>
<dbReference type="CDD" id="cd16380">
    <property type="entry name" value="YitT_C"/>
    <property type="match status" value="1"/>
</dbReference>
<evidence type="ECO:0000256" key="4">
    <source>
        <dbReference type="ARBA" id="ARBA00022989"/>
    </source>
</evidence>
<dbReference type="InterPro" id="IPR003740">
    <property type="entry name" value="YitT"/>
</dbReference>
<reference evidence="8" key="1">
    <citation type="submission" date="2020-10" db="EMBL/GenBank/DDBJ databases">
        <authorList>
            <person name="Gilroy R."/>
        </authorList>
    </citation>
    <scope>NUCLEOTIDE SEQUENCE</scope>
    <source>
        <strain evidence="8">517</strain>
    </source>
</reference>
<feature type="transmembrane region" description="Helical" evidence="6">
    <location>
        <begin position="68"/>
        <end position="89"/>
    </location>
</feature>
<evidence type="ECO:0000256" key="1">
    <source>
        <dbReference type="ARBA" id="ARBA00004651"/>
    </source>
</evidence>
<name>A0A940DHG8_9FIRM</name>
<reference evidence="8" key="2">
    <citation type="journal article" date="2021" name="PeerJ">
        <title>Extensive microbial diversity within the chicken gut microbiome revealed by metagenomics and culture.</title>
        <authorList>
            <person name="Gilroy R."/>
            <person name="Ravi A."/>
            <person name="Getino M."/>
            <person name="Pursley I."/>
            <person name="Horton D.L."/>
            <person name="Alikhan N.F."/>
            <person name="Baker D."/>
            <person name="Gharbi K."/>
            <person name="Hall N."/>
            <person name="Watson M."/>
            <person name="Adriaenssens E.M."/>
            <person name="Foster-Nyarko E."/>
            <person name="Jarju S."/>
            <person name="Secka A."/>
            <person name="Antonio M."/>
            <person name="Oren A."/>
            <person name="Chaudhuri R.R."/>
            <person name="La Ragione R."/>
            <person name="Hildebrand F."/>
            <person name="Pallen M.J."/>
        </authorList>
    </citation>
    <scope>NUCLEOTIDE SEQUENCE</scope>
    <source>
        <strain evidence="8">517</strain>
    </source>
</reference>
<proteinExistence type="predicted"/>
<dbReference type="InterPro" id="IPR051461">
    <property type="entry name" value="UPF0750_membrane"/>
</dbReference>
<feature type="transmembrane region" description="Helical" evidence="6">
    <location>
        <begin position="95"/>
        <end position="116"/>
    </location>
</feature>
<comment type="caution">
    <text evidence="8">The sequence shown here is derived from an EMBL/GenBank/DDBJ whole genome shotgun (WGS) entry which is preliminary data.</text>
</comment>
<dbReference type="Pfam" id="PF10035">
    <property type="entry name" value="DUF2179"/>
    <property type="match status" value="1"/>
</dbReference>
<feature type="domain" description="DUF2179" evidence="7">
    <location>
        <begin position="259"/>
        <end position="313"/>
    </location>
</feature>
<feature type="transmembrane region" description="Helical" evidence="6">
    <location>
        <begin position="128"/>
        <end position="149"/>
    </location>
</feature>
<dbReference type="PANTHER" id="PTHR33545:SF5">
    <property type="entry name" value="UPF0750 MEMBRANE PROTEIN YITT"/>
    <property type="match status" value="1"/>
</dbReference>
<dbReference type="InterPro" id="IPR015867">
    <property type="entry name" value="N-reg_PII/ATP_PRibTrfase_C"/>
</dbReference>
<dbReference type="Pfam" id="PF02588">
    <property type="entry name" value="YitT_membrane"/>
    <property type="match status" value="1"/>
</dbReference>
<feature type="transmembrane region" description="Helical" evidence="6">
    <location>
        <begin position="12"/>
        <end position="33"/>
    </location>
</feature>
<evidence type="ECO:0000259" key="7">
    <source>
        <dbReference type="Pfam" id="PF10035"/>
    </source>
</evidence>
<keyword evidence="3 6" id="KW-0812">Transmembrane</keyword>
<gene>
    <name evidence="8" type="ORF">IAB16_05900</name>
</gene>
<evidence type="ECO:0000256" key="2">
    <source>
        <dbReference type="ARBA" id="ARBA00022475"/>
    </source>
</evidence>
<feature type="transmembrane region" description="Helical" evidence="6">
    <location>
        <begin position="201"/>
        <end position="221"/>
    </location>
</feature>
<dbReference type="GO" id="GO:0005886">
    <property type="term" value="C:plasma membrane"/>
    <property type="evidence" value="ECO:0007669"/>
    <property type="project" value="UniProtKB-SubCell"/>
</dbReference>
<dbReference type="EMBL" id="JADINF010000150">
    <property type="protein sequence ID" value="MBO8424534.1"/>
    <property type="molecule type" value="Genomic_DNA"/>
</dbReference>
<dbReference type="AlphaFoldDB" id="A0A940DHG8"/>
<protein>
    <submittedName>
        <fullName evidence="8">YitT family protein</fullName>
    </submittedName>
</protein>
<evidence type="ECO:0000256" key="5">
    <source>
        <dbReference type="ARBA" id="ARBA00023136"/>
    </source>
</evidence>
<accession>A0A940DHG8</accession>
<evidence type="ECO:0000313" key="8">
    <source>
        <dbReference type="EMBL" id="MBO8424534.1"/>
    </source>
</evidence>
<evidence type="ECO:0000256" key="3">
    <source>
        <dbReference type="ARBA" id="ARBA00022692"/>
    </source>
</evidence>
<dbReference type="PANTHER" id="PTHR33545">
    <property type="entry name" value="UPF0750 MEMBRANE PROTEIN YITT-RELATED"/>
    <property type="match status" value="1"/>
</dbReference>
<keyword evidence="5 6" id="KW-0472">Membrane</keyword>
<dbReference type="Gene3D" id="3.30.70.120">
    <property type="match status" value="1"/>
</dbReference>